<sequence>IVNVGNAALASKVLSNETQGLGQGFRRLMIYIGVIFGPTWAGATVHMP</sequence>
<evidence type="ECO:0000256" key="1">
    <source>
        <dbReference type="SAM" id="Phobius"/>
    </source>
</evidence>
<protein>
    <submittedName>
        <fullName evidence="2">Uncharacterized protein</fullName>
    </submittedName>
</protein>
<name>A0A8J2J2U2_9HEXA</name>
<dbReference type="Proteomes" id="UP000708208">
    <property type="component" value="Unassembled WGS sequence"/>
</dbReference>
<organism evidence="2 3">
    <name type="scientific">Allacma fusca</name>
    <dbReference type="NCBI Taxonomy" id="39272"/>
    <lineage>
        <taxon>Eukaryota</taxon>
        <taxon>Metazoa</taxon>
        <taxon>Ecdysozoa</taxon>
        <taxon>Arthropoda</taxon>
        <taxon>Hexapoda</taxon>
        <taxon>Collembola</taxon>
        <taxon>Symphypleona</taxon>
        <taxon>Sminthuridae</taxon>
        <taxon>Allacma</taxon>
    </lineage>
</organism>
<accession>A0A8J2J2U2</accession>
<evidence type="ECO:0000313" key="3">
    <source>
        <dbReference type="Proteomes" id="UP000708208"/>
    </source>
</evidence>
<keyword evidence="1" id="KW-1133">Transmembrane helix</keyword>
<keyword evidence="1" id="KW-0812">Transmembrane</keyword>
<keyword evidence="3" id="KW-1185">Reference proteome</keyword>
<dbReference type="OrthoDB" id="6432183at2759"/>
<gene>
    <name evidence="2" type="ORF">AFUS01_LOCUS2766</name>
</gene>
<keyword evidence="1" id="KW-0472">Membrane</keyword>
<dbReference type="EMBL" id="CAJVCH010016058">
    <property type="protein sequence ID" value="CAG7680894.1"/>
    <property type="molecule type" value="Genomic_DNA"/>
</dbReference>
<comment type="caution">
    <text evidence="2">The sequence shown here is derived from an EMBL/GenBank/DDBJ whole genome shotgun (WGS) entry which is preliminary data.</text>
</comment>
<evidence type="ECO:0000313" key="2">
    <source>
        <dbReference type="EMBL" id="CAG7680894.1"/>
    </source>
</evidence>
<dbReference type="AlphaFoldDB" id="A0A8J2J2U2"/>
<reference evidence="2" key="1">
    <citation type="submission" date="2021-06" db="EMBL/GenBank/DDBJ databases">
        <authorList>
            <person name="Hodson N. C."/>
            <person name="Mongue J. A."/>
            <person name="Jaron S. K."/>
        </authorList>
    </citation>
    <scope>NUCLEOTIDE SEQUENCE</scope>
</reference>
<feature type="transmembrane region" description="Helical" evidence="1">
    <location>
        <begin position="28"/>
        <end position="47"/>
    </location>
</feature>
<proteinExistence type="predicted"/>
<feature type="non-terminal residue" evidence="2">
    <location>
        <position position="1"/>
    </location>
</feature>
<feature type="non-terminal residue" evidence="2">
    <location>
        <position position="48"/>
    </location>
</feature>